<dbReference type="InterPro" id="IPR027417">
    <property type="entry name" value="P-loop_NTPase"/>
</dbReference>
<reference evidence="4" key="1">
    <citation type="journal article" date="2022" name="Int. J. Mol. Sci.">
        <title>Draft Genome of Tanacetum Coccineum: Genomic Comparison of Closely Related Tanacetum-Family Plants.</title>
        <authorList>
            <person name="Yamashiro T."/>
            <person name="Shiraishi A."/>
            <person name="Nakayama K."/>
            <person name="Satake H."/>
        </authorList>
    </citation>
    <scope>NUCLEOTIDE SEQUENCE</scope>
</reference>
<proteinExistence type="predicted"/>
<dbReference type="InterPro" id="IPR050755">
    <property type="entry name" value="TRAFAC_YlqF/YawG_RiboMat"/>
</dbReference>
<feature type="domain" description="G" evidence="3">
    <location>
        <begin position="254"/>
        <end position="319"/>
    </location>
</feature>
<organism evidence="4 5">
    <name type="scientific">Tanacetum coccineum</name>
    <dbReference type="NCBI Taxonomy" id="301880"/>
    <lineage>
        <taxon>Eukaryota</taxon>
        <taxon>Viridiplantae</taxon>
        <taxon>Streptophyta</taxon>
        <taxon>Embryophyta</taxon>
        <taxon>Tracheophyta</taxon>
        <taxon>Spermatophyta</taxon>
        <taxon>Magnoliopsida</taxon>
        <taxon>eudicotyledons</taxon>
        <taxon>Gunneridae</taxon>
        <taxon>Pentapetalae</taxon>
        <taxon>asterids</taxon>
        <taxon>campanulids</taxon>
        <taxon>Asterales</taxon>
        <taxon>Asteraceae</taxon>
        <taxon>Asteroideae</taxon>
        <taxon>Anthemideae</taxon>
        <taxon>Anthemidinae</taxon>
        <taxon>Tanacetum</taxon>
    </lineage>
</organism>
<evidence type="ECO:0000256" key="1">
    <source>
        <dbReference type="ARBA" id="ARBA00022741"/>
    </source>
</evidence>
<dbReference type="EMBL" id="BQNB010015146">
    <property type="protein sequence ID" value="GJT36535.1"/>
    <property type="molecule type" value="Genomic_DNA"/>
</dbReference>
<accession>A0ABQ5DC93</accession>
<evidence type="ECO:0000256" key="2">
    <source>
        <dbReference type="ARBA" id="ARBA00023134"/>
    </source>
</evidence>
<keyword evidence="2" id="KW-0342">GTP-binding</keyword>
<dbReference type="Pfam" id="PF01926">
    <property type="entry name" value="MMR_HSR1"/>
    <property type="match status" value="1"/>
</dbReference>
<dbReference type="InterPro" id="IPR006073">
    <property type="entry name" value="GTP-bd"/>
</dbReference>
<dbReference type="SUPFAM" id="SSF52540">
    <property type="entry name" value="P-loop containing nucleoside triphosphate hydrolases"/>
    <property type="match status" value="1"/>
</dbReference>
<name>A0ABQ5DC93_9ASTR</name>
<evidence type="ECO:0000313" key="4">
    <source>
        <dbReference type="EMBL" id="GJT36535.1"/>
    </source>
</evidence>
<evidence type="ECO:0000313" key="5">
    <source>
        <dbReference type="Proteomes" id="UP001151760"/>
    </source>
</evidence>
<protein>
    <submittedName>
        <fullName evidence="4">Guanine nucleotide-binding protein-like NSN1</fullName>
    </submittedName>
</protein>
<gene>
    <name evidence="4" type="ORF">Tco_0926954</name>
</gene>
<sequence>MLMNKEQDNPDPFSYDNINSVQAWLIDLSSILLAESDETISFAPVVSANEELMKLKQGVASLLEIIQTLSQKLTMLYKSSQTFLNVSFPNFLGSCSKYGLSPADAQTDVCTRNTNANGVQMPALCAVTNTATKIDRMSLKRKPDSECLEHVHLHNDCKKEKTCYLPLESKPLLIPTERTSVNNSPTQTFRNSLPLYDKCMANPQYGVTESDEHSRLHMYDLMAAAVEVEEEEEEEANSGYNSSLAPIKKPTTVDVVGLPNIGKSSLLNSLKRSHAVNVGATPGLTRFMQVVQLDKNVKLVDCLGVVMLKSGESDVVTALRNCIKIEKLQDPIASVKKRVSFAEH</sequence>
<keyword evidence="1" id="KW-0547">Nucleotide-binding</keyword>
<dbReference type="Gene3D" id="3.40.50.300">
    <property type="entry name" value="P-loop containing nucleotide triphosphate hydrolases"/>
    <property type="match status" value="1"/>
</dbReference>
<comment type="caution">
    <text evidence="4">The sequence shown here is derived from an EMBL/GenBank/DDBJ whole genome shotgun (WGS) entry which is preliminary data.</text>
</comment>
<dbReference type="Proteomes" id="UP001151760">
    <property type="component" value="Unassembled WGS sequence"/>
</dbReference>
<reference evidence="4" key="2">
    <citation type="submission" date="2022-01" db="EMBL/GenBank/DDBJ databases">
        <authorList>
            <person name="Yamashiro T."/>
            <person name="Shiraishi A."/>
            <person name="Satake H."/>
            <person name="Nakayama K."/>
        </authorList>
    </citation>
    <scope>NUCLEOTIDE SEQUENCE</scope>
</reference>
<keyword evidence="5" id="KW-1185">Reference proteome</keyword>
<evidence type="ECO:0000259" key="3">
    <source>
        <dbReference type="Pfam" id="PF01926"/>
    </source>
</evidence>
<dbReference type="PANTHER" id="PTHR11089">
    <property type="entry name" value="GTP-BINDING PROTEIN-RELATED"/>
    <property type="match status" value="1"/>
</dbReference>
<dbReference type="PANTHER" id="PTHR11089:SF30">
    <property type="entry name" value="GUANINE NUCLEOTIDE-BINDING PROTEIN-LIKE 3 HOMOLOG"/>
    <property type="match status" value="1"/>
</dbReference>